<dbReference type="PANTHER" id="PTHR23011:SF28">
    <property type="entry name" value="CYCLIC NUCLEOTIDE-BINDING DOMAIN CONTAINING PROTEIN"/>
    <property type="match status" value="1"/>
</dbReference>
<dbReference type="InterPro" id="IPR018488">
    <property type="entry name" value="cNMP-bd_CS"/>
</dbReference>
<dbReference type="OrthoDB" id="312042at2759"/>
<sequence length="211" mass="23425">MGTRLNAIREACRLTPDERSEDNINDVLEFVRDVKFFAKLTNLQQKSLCKTMTIESFDPRQNIFEVGDVGDKYYIILTGSVSVQVPVPNTPCPNGIHTVRCDCKNRPLETTVFLAKGSGFGELALQSDQPRSATIFTGEKTEVLVITRDDYEMYVGALWEGVVRHGLAVSLHKIAVFLADVGSMGQQLFLPGSSNTWKVSRIRSCTSVFNA</sequence>
<dbReference type="SUPFAM" id="SSF51206">
    <property type="entry name" value="cAMP-binding domain-like"/>
    <property type="match status" value="1"/>
</dbReference>
<name>A0A812J6M7_9DINO</name>
<dbReference type="Proteomes" id="UP000604046">
    <property type="component" value="Unassembled WGS sequence"/>
</dbReference>
<gene>
    <name evidence="2" type="primary">Rapgef4</name>
    <name evidence="2" type="ORF">SNAT2548_LOCUS5983</name>
</gene>
<dbReference type="InterPro" id="IPR014710">
    <property type="entry name" value="RmlC-like_jellyroll"/>
</dbReference>
<keyword evidence="3" id="KW-1185">Reference proteome</keyword>
<dbReference type="CDD" id="cd00038">
    <property type="entry name" value="CAP_ED"/>
    <property type="match status" value="1"/>
</dbReference>
<dbReference type="PROSITE" id="PS50042">
    <property type="entry name" value="CNMP_BINDING_3"/>
    <property type="match status" value="1"/>
</dbReference>
<evidence type="ECO:0000313" key="2">
    <source>
        <dbReference type="EMBL" id="CAE7200958.1"/>
    </source>
</evidence>
<protein>
    <submittedName>
        <fullName evidence="2">Rapgef4 protein</fullName>
    </submittedName>
</protein>
<feature type="domain" description="Cyclic nucleotide-binding" evidence="1">
    <location>
        <begin position="36"/>
        <end position="156"/>
    </location>
</feature>
<reference evidence="2" key="1">
    <citation type="submission" date="2021-02" db="EMBL/GenBank/DDBJ databases">
        <authorList>
            <person name="Dougan E. K."/>
            <person name="Rhodes N."/>
            <person name="Thang M."/>
            <person name="Chan C."/>
        </authorList>
    </citation>
    <scope>NUCLEOTIDE SEQUENCE</scope>
</reference>
<dbReference type="AlphaFoldDB" id="A0A812J6M7"/>
<evidence type="ECO:0000259" key="1">
    <source>
        <dbReference type="PROSITE" id="PS50042"/>
    </source>
</evidence>
<dbReference type="Pfam" id="PF00027">
    <property type="entry name" value="cNMP_binding"/>
    <property type="match status" value="1"/>
</dbReference>
<dbReference type="EMBL" id="CAJNDS010000391">
    <property type="protein sequence ID" value="CAE7200958.1"/>
    <property type="molecule type" value="Genomic_DNA"/>
</dbReference>
<dbReference type="PRINTS" id="PR00103">
    <property type="entry name" value="CAMPKINASE"/>
</dbReference>
<dbReference type="InterPro" id="IPR000595">
    <property type="entry name" value="cNMP-bd_dom"/>
</dbReference>
<evidence type="ECO:0000313" key="3">
    <source>
        <dbReference type="Proteomes" id="UP000604046"/>
    </source>
</evidence>
<comment type="caution">
    <text evidence="2">The sequence shown here is derived from an EMBL/GenBank/DDBJ whole genome shotgun (WGS) entry which is preliminary data.</text>
</comment>
<organism evidence="2 3">
    <name type="scientific">Symbiodinium natans</name>
    <dbReference type="NCBI Taxonomy" id="878477"/>
    <lineage>
        <taxon>Eukaryota</taxon>
        <taxon>Sar</taxon>
        <taxon>Alveolata</taxon>
        <taxon>Dinophyceae</taxon>
        <taxon>Suessiales</taxon>
        <taxon>Symbiodiniaceae</taxon>
        <taxon>Symbiodinium</taxon>
    </lineage>
</organism>
<dbReference type="Gene3D" id="2.60.120.10">
    <property type="entry name" value="Jelly Rolls"/>
    <property type="match status" value="1"/>
</dbReference>
<dbReference type="SMART" id="SM00100">
    <property type="entry name" value="cNMP"/>
    <property type="match status" value="1"/>
</dbReference>
<dbReference type="PROSITE" id="PS00889">
    <property type="entry name" value="CNMP_BINDING_2"/>
    <property type="match status" value="1"/>
</dbReference>
<accession>A0A812J6M7</accession>
<proteinExistence type="predicted"/>
<dbReference type="InterPro" id="IPR018490">
    <property type="entry name" value="cNMP-bd_dom_sf"/>
</dbReference>
<dbReference type="PANTHER" id="PTHR23011">
    <property type="entry name" value="CYCLIC NUCLEOTIDE-BINDING DOMAIN CONTAINING PROTEIN"/>
    <property type="match status" value="1"/>
</dbReference>